<dbReference type="SUPFAM" id="SSF48452">
    <property type="entry name" value="TPR-like"/>
    <property type="match status" value="4"/>
</dbReference>
<feature type="repeat" description="TPR" evidence="3">
    <location>
        <begin position="1462"/>
        <end position="1495"/>
    </location>
</feature>
<name>A0ABN8SHW9_9CNID</name>
<evidence type="ECO:0000256" key="2">
    <source>
        <dbReference type="ARBA" id="ARBA00022803"/>
    </source>
</evidence>
<feature type="repeat" description="TPR" evidence="3">
    <location>
        <begin position="1084"/>
        <end position="1117"/>
    </location>
</feature>
<dbReference type="Pfam" id="PF13424">
    <property type="entry name" value="TPR_12"/>
    <property type="match status" value="7"/>
</dbReference>
<sequence>MSNPPVMDLGSNLKEEDISDGANRGTKRKHSDASRDPPQLSVKLPRMNDIKVPTKHQNHARLPVDILLLTVKDCEFSACYMHLNNPFRSWFDGLGFVYFEDENEGQEEKVKVALLRCHEGSSVPGGSIVTTKNAVSVLKPKAVILVGTCDSLRPEETKLGDIVISAKLTTYGVKVVTNDKELHNNIRTFASKRFLDLIKDSALGWEAPLENSEDREVKIHSSGELLSVPEVINTELRRKQLAETFPLAVAVDTEAEGLYTAAFDLQVEWLVVKGISSYADGRESTNEKWSEFASANAASLVAKILNDDVVFKRWPHYQGNDDNFIKGSQMSAIFFSQPKQLNLVPRSSRECDEIMGHLTSDTTQLVTIWGSPGFGKTSVAIAVGHDLRNKGMPVCWLSLRGLRSKAALTSKILGCIRPSVINEQPSFMRLSLDDQLCQLLSEISERSFFILDNADDLLESGDPEVKEDVLQLIEEILRRNEKLTIVVTTRESLEFMNVHFQGHKSVRIRTLEEAYAQTLVQELLSNVSSLECRRITQICGFVPLAIKLLCCSISEYRAQPSQFLDEFMQHSASASIIEMLDNADHPPNHRLQFLVSSSFQRLNAQEREALVSLSILPDNFGSEVAAAVLGRNTFQTKKILQSFRRKSLLDSGLHEESFKMHKLIQTFAREKGLNEMKDTVLKSKHQLNSFYVSLFKKLNRQYLTGHSMEAFLAFYKDEQSIVQSLLESLSDPITARAVFEVLAEGELFLDNLYFLEGSTFDKIYDSAIEAAKRLKENESYSQLLVSKAFAEACWGPKGSTKQLLSRAKETAESSPLRFVSKSEPQGKRLCYLGINYLASSKTEEGVQYLREALQLMYGSPDLAVLRLVALQILSHFPQIQNHMLDLNQLLYNTKKECKAIGDTDLLLISSWKSKEKKTEVVENQTHSSILSNYPLRWQVLDLVSKATKNFVDTDTKQHLRNISHKMLKEIEIEQHVSSGLFRFHRNVITLFKTSGDTKILLETRISYHQTALSRCNENSSAYHLHGEALAASLDSLQHALEIRLKLFGEEHASTADNFKAALDSQKHALEIRSKLFGEEHASTANSYLNLGVTHHSLGDFKAALDSLQHALEIRLKLFGEEHASTADSYHQLGVTHHSLGDFKAALDSKKHALEIRLKLFEEEHASTADSYHQLGVTHHSLGDFKAALDSLQHALEIRLKLFGEEHASTADSYHQLGVTHHSLGDFKAALDSKKHALEIRLKLFEEEHASTADSYHQLGVTHHSLGDFKAALDSVQHALEIRLKLFGEEHASTAVTFEVLGGTHHSLGDFKAALYSVQHALEIRLKLFGEEHASTANSYLNLGVTHHSLGDFKAALDSKKHALEIRLKLFGEEHASTADSYHQLGVTHHSLGDFKAALDSKKHALEIRLKMFEEEHESTANSYHQLGVTHHSLGDFKAALDSKKHALEIRLKLFGEEHASTADSYHQLGVTHHSLGDFKAALDSVKHALEIRLKLFGEEHASTADSYHGLGVTHHSLGDFKTALNSLQHALEICLKLFGEEHASTADSYHNLGVTHHSLGDYCKAALDSLQHALEIRLKLLGEEHASTADSYHNLGVTHHSLGNFKAALDSKKHALEIRLKLFGEEHASTANSYHTLGVTHHSLGDCKAALDSLQHALEIRLKLFGEEHASTADSYHNL</sequence>
<feature type="repeat" description="TPR" evidence="3">
    <location>
        <begin position="1252"/>
        <end position="1285"/>
    </location>
</feature>
<protein>
    <recommendedName>
        <fullName evidence="9">Nephrocystin-3</fullName>
    </recommendedName>
</protein>
<dbReference type="InterPro" id="IPR019734">
    <property type="entry name" value="TPR_rpt"/>
</dbReference>
<keyword evidence="2 3" id="KW-0802">TPR repeat</keyword>
<feature type="repeat" description="TPR" evidence="3">
    <location>
        <begin position="1168"/>
        <end position="1201"/>
    </location>
</feature>
<dbReference type="InterPro" id="IPR027417">
    <property type="entry name" value="P-loop_NTPase"/>
</dbReference>
<feature type="repeat" description="TPR" evidence="3">
    <location>
        <begin position="1336"/>
        <end position="1369"/>
    </location>
</feature>
<dbReference type="InterPro" id="IPR011990">
    <property type="entry name" value="TPR-like_helical_dom_sf"/>
</dbReference>
<evidence type="ECO:0000313" key="8">
    <source>
        <dbReference type="Proteomes" id="UP001159427"/>
    </source>
</evidence>
<feature type="non-terminal residue" evidence="7">
    <location>
        <position position="1679"/>
    </location>
</feature>
<dbReference type="Pfam" id="PF01048">
    <property type="entry name" value="PNP_UDP_1"/>
    <property type="match status" value="1"/>
</dbReference>
<dbReference type="Pfam" id="PF13374">
    <property type="entry name" value="TPR_10"/>
    <property type="match status" value="1"/>
</dbReference>
<feature type="domain" description="NB-ARC" evidence="5">
    <location>
        <begin position="350"/>
        <end position="522"/>
    </location>
</feature>
<dbReference type="EMBL" id="CALNXI010002874">
    <property type="protein sequence ID" value="CAH3191231.1"/>
    <property type="molecule type" value="Genomic_DNA"/>
</dbReference>
<organism evidence="7 8">
    <name type="scientific">Porites evermanni</name>
    <dbReference type="NCBI Taxonomy" id="104178"/>
    <lineage>
        <taxon>Eukaryota</taxon>
        <taxon>Metazoa</taxon>
        <taxon>Cnidaria</taxon>
        <taxon>Anthozoa</taxon>
        <taxon>Hexacorallia</taxon>
        <taxon>Scleractinia</taxon>
        <taxon>Fungiina</taxon>
        <taxon>Poritidae</taxon>
        <taxon>Porites</taxon>
    </lineage>
</organism>
<feature type="domain" description="Nucleoside phosphorylase" evidence="6">
    <location>
        <begin position="126"/>
        <end position="304"/>
    </location>
</feature>
<dbReference type="SUPFAM" id="SSF52540">
    <property type="entry name" value="P-loop containing nucleoside triphosphate hydrolases"/>
    <property type="match status" value="1"/>
</dbReference>
<evidence type="ECO:0000259" key="6">
    <source>
        <dbReference type="Pfam" id="PF01048"/>
    </source>
</evidence>
<dbReference type="InterPro" id="IPR000845">
    <property type="entry name" value="Nucleoside_phosphorylase_d"/>
</dbReference>
<dbReference type="InterPro" id="IPR002182">
    <property type="entry name" value="NB-ARC"/>
</dbReference>
<proteinExistence type="predicted"/>
<accession>A0ABN8SHW9</accession>
<evidence type="ECO:0000256" key="4">
    <source>
        <dbReference type="SAM" id="MobiDB-lite"/>
    </source>
</evidence>
<dbReference type="SUPFAM" id="SSF53167">
    <property type="entry name" value="Purine and uridine phosphorylases"/>
    <property type="match status" value="1"/>
</dbReference>
<feature type="repeat" description="TPR" evidence="3">
    <location>
        <begin position="1589"/>
        <end position="1622"/>
    </location>
</feature>
<dbReference type="PROSITE" id="PS50005">
    <property type="entry name" value="TPR"/>
    <property type="match status" value="11"/>
</dbReference>
<feature type="repeat" description="TPR" evidence="3">
    <location>
        <begin position="1504"/>
        <end position="1537"/>
    </location>
</feature>
<feature type="repeat" description="TPR" evidence="3">
    <location>
        <begin position="1210"/>
        <end position="1243"/>
    </location>
</feature>
<dbReference type="Gene3D" id="3.40.50.300">
    <property type="entry name" value="P-loop containing nucleotide triphosphate hydrolases"/>
    <property type="match status" value="1"/>
</dbReference>
<dbReference type="SMART" id="SM00028">
    <property type="entry name" value="TPR"/>
    <property type="match status" value="15"/>
</dbReference>
<evidence type="ECO:0000256" key="1">
    <source>
        <dbReference type="ARBA" id="ARBA00022737"/>
    </source>
</evidence>
<comment type="caution">
    <text evidence="7">The sequence shown here is derived from an EMBL/GenBank/DDBJ whole genome shotgun (WGS) entry which is preliminary data.</text>
</comment>
<dbReference type="PANTHER" id="PTHR45641:SF1">
    <property type="entry name" value="AAA+ ATPASE DOMAIN-CONTAINING PROTEIN"/>
    <property type="match status" value="1"/>
</dbReference>
<dbReference type="PROSITE" id="PS50293">
    <property type="entry name" value="TPR_REGION"/>
    <property type="match status" value="1"/>
</dbReference>
<evidence type="ECO:0000256" key="3">
    <source>
        <dbReference type="PROSITE-ProRule" id="PRU00339"/>
    </source>
</evidence>
<feature type="repeat" description="TPR" evidence="3">
    <location>
        <begin position="1378"/>
        <end position="1411"/>
    </location>
</feature>
<dbReference type="Gene3D" id="3.40.50.1580">
    <property type="entry name" value="Nucleoside phosphorylase domain"/>
    <property type="match status" value="1"/>
</dbReference>
<keyword evidence="8" id="KW-1185">Reference proteome</keyword>
<evidence type="ECO:0000259" key="5">
    <source>
        <dbReference type="Pfam" id="PF00931"/>
    </source>
</evidence>
<dbReference type="PANTHER" id="PTHR45641">
    <property type="entry name" value="TETRATRICOPEPTIDE REPEAT PROTEIN (AFU_ORTHOLOGUE AFUA_6G03870)"/>
    <property type="match status" value="1"/>
</dbReference>
<dbReference type="Pfam" id="PF00931">
    <property type="entry name" value="NB-ARC"/>
    <property type="match status" value="1"/>
</dbReference>
<feature type="region of interest" description="Disordered" evidence="4">
    <location>
        <begin position="1"/>
        <end position="43"/>
    </location>
</feature>
<evidence type="ECO:0008006" key="9">
    <source>
        <dbReference type="Google" id="ProtNLM"/>
    </source>
</evidence>
<reference evidence="7 8" key="1">
    <citation type="submission" date="2022-05" db="EMBL/GenBank/DDBJ databases">
        <authorList>
            <consortium name="Genoscope - CEA"/>
            <person name="William W."/>
        </authorList>
    </citation>
    <scope>NUCLEOTIDE SEQUENCE [LARGE SCALE GENOMIC DNA]</scope>
</reference>
<gene>
    <name evidence="7" type="ORF">PEVE_00021472</name>
</gene>
<dbReference type="Proteomes" id="UP001159427">
    <property type="component" value="Unassembled WGS sequence"/>
</dbReference>
<evidence type="ECO:0000313" key="7">
    <source>
        <dbReference type="EMBL" id="CAH3191231.1"/>
    </source>
</evidence>
<dbReference type="Gene3D" id="1.25.40.10">
    <property type="entry name" value="Tetratricopeptide repeat domain"/>
    <property type="match status" value="5"/>
</dbReference>
<feature type="repeat" description="TPR" evidence="3">
    <location>
        <begin position="1420"/>
        <end position="1453"/>
    </location>
</feature>
<keyword evidence="1" id="KW-0677">Repeat</keyword>
<dbReference type="InterPro" id="IPR035994">
    <property type="entry name" value="Nucleoside_phosphorylase_sf"/>
</dbReference>
<feature type="repeat" description="TPR" evidence="3">
    <location>
        <begin position="1126"/>
        <end position="1159"/>
    </location>
</feature>